<dbReference type="KEGG" id="msea:METESE_27710"/>
<dbReference type="Proteomes" id="UP001228113">
    <property type="component" value="Chromosome"/>
</dbReference>
<protein>
    <submittedName>
        <fullName evidence="4">Phosphoribosyltransferase</fullName>
    </submittedName>
</protein>
<dbReference type="SUPFAM" id="SSF53271">
    <property type="entry name" value="PRTase-like"/>
    <property type="match status" value="1"/>
</dbReference>
<dbReference type="AlphaFoldDB" id="A0AA48KGW8"/>
<dbReference type="RefSeq" id="WP_316410435.1">
    <property type="nucleotide sequence ID" value="NZ_AP027081.1"/>
</dbReference>
<keyword evidence="1 4" id="KW-0328">Glycosyltransferase</keyword>
<dbReference type="Gene3D" id="3.40.50.2020">
    <property type="match status" value="1"/>
</dbReference>
<organism evidence="4 5">
    <name type="scientific">Mesoterricola sediminis</name>
    <dbReference type="NCBI Taxonomy" id="2927980"/>
    <lineage>
        <taxon>Bacteria</taxon>
        <taxon>Pseudomonadati</taxon>
        <taxon>Acidobacteriota</taxon>
        <taxon>Holophagae</taxon>
        <taxon>Holophagales</taxon>
        <taxon>Holophagaceae</taxon>
        <taxon>Mesoterricola</taxon>
    </lineage>
</organism>
<evidence type="ECO:0000259" key="3">
    <source>
        <dbReference type="Pfam" id="PF00156"/>
    </source>
</evidence>
<feature type="domain" description="Phosphoribosyltransferase" evidence="3">
    <location>
        <begin position="9"/>
        <end position="136"/>
    </location>
</feature>
<dbReference type="InterPro" id="IPR000836">
    <property type="entry name" value="PRTase_dom"/>
</dbReference>
<dbReference type="PANTHER" id="PTHR43363:SF1">
    <property type="entry name" value="HYPOXANTHINE-GUANINE PHOSPHORIBOSYLTRANSFERASE"/>
    <property type="match status" value="1"/>
</dbReference>
<proteinExistence type="predicted"/>
<name>A0AA48KGW8_9BACT</name>
<reference evidence="4" key="1">
    <citation type="journal article" date="2023" name="Int. J. Syst. Evol. Microbiol.">
        <title>Mesoterricola silvestris gen. nov., sp. nov., Mesoterricola sediminis sp. nov., Geothrix oryzae sp. nov., Geothrix edaphica sp. nov., Geothrix rubra sp. nov., and Geothrix limicola sp. nov., six novel members of Acidobacteriota isolated from soils.</title>
        <authorList>
            <person name="Itoh H."/>
            <person name="Sugisawa Y."/>
            <person name="Mise K."/>
            <person name="Xu Z."/>
            <person name="Kuniyasu M."/>
            <person name="Ushijima N."/>
            <person name="Kawano K."/>
            <person name="Kobayashi E."/>
            <person name="Shiratori Y."/>
            <person name="Masuda Y."/>
            <person name="Senoo K."/>
        </authorList>
    </citation>
    <scope>NUCLEOTIDE SEQUENCE</scope>
    <source>
        <strain evidence="4">W786</strain>
    </source>
</reference>
<keyword evidence="5" id="KW-1185">Reference proteome</keyword>
<accession>A0AA48KGW8</accession>
<sequence>MTTKRFFTYEEIHRTVAALAREIQASGFDPDVTVAIGTGGFIPARILKTYLKKPILTVGIKLYGDDNVIHGGPSKVQWIDEVERKLKGRRVLLIDEVDDTRTTLAYCLRELLNHEPAEIAVAVLHCKDKPKRDELPGAVKRYWAGQHLQDVWVVYPWDAEDIDAHCAQAEQAGHR</sequence>
<dbReference type="InterPro" id="IPR029057">
    <property type="entry name" value="PRTase-like"/>
</dbReference>
<evidence type="ECO:0000256" key="2">
    <source>
        <dbReference type="ARBA" id="ARBA00022679"/>
    </source>
</evidence>
<dbReference type="Pfam" id="PF00156">
    <property type="entry name" value="Pribosyltran"/>
    <property type="match status" value="1"/>
</dbReference>
<dbReference type="PANTHER" id="PTHR43363">
    <property type="entry name" value="HYPOXANTHINE PHOSPHORIBOSYLTRANSFERASE"/>
    <property type="match status" value="1"/>
</dbReference>
<gene>
    <name evidence="4" type="ORF">METESE_27710</name>
</gene>
<evidence type="ECO:0000313" key="5">
    <source>
        <dbReference type="Proteomes" id="UP001228113"/>
    </source>
</evidence>
<dbReference type="CDD" id="cd06223">
    <property type="entry name" value="PRTases_typeI"/>
    <property type="match status" value="1"/>
</dbReference>
<dbReference type="GO" id="GO:0016757">
    <property type="term" value="F:glycosyltransferase activity"/>
    <property type="evidence" value="ECO:0007669"/>
    <property type="project" value="UniProtKB-KW"/>
</dbReference>
<evidence type="ECO:0000313" key="4">
    <source>
        <dbReference type="EMBL" id="BDU77813.1"/>
    </source>
</evidence>
<evidence type="ECO:0000256" key="1">
    <source>
        <dbReference type="ARBA" id="ARBA00022676"/>
    </source>
</evidence>
<keyword evidence="2" id="KW-0808">Transferase</keyword>
<dbReference type="EMBL" id="AP027081">
    <property type="protein sequence ID" value="BDU77813.1"/>
    <property type="molecule type" value="Genomic_DNA"/>
</dbReference>